<feature type="domain" description="Band 7" evidence="1">
    <location>
        <begin position="87"/>
        <end position="282"/>
    </location>
</feature>
<dbReference type="RefSeq" id="XP_035826108.1">
    <property type="nucleotide sequence ID" value="XM_035970215.1"/>
</dbReference>
<dbReference type="Pfam" id="PF01145">
    <property type="entry name" value="Band_7"/>
    <property type="match status" value="1"/>
</dbReference>
<evidence type="ECO:0000313" key="3">
    <source>
        <dbReference type="RefSeq" id="XP_005100203.2"/>
    </source>
</evidence>
<dbReference type="InterPro" id="IPR001107">
    <property type="entry name" value="Band_7"/>
</dbReference>
<sequence length="399" mass="46607">MKFKTVRDGQRAIILNHLGEGRIIEGPQRVFLFRERFKFLRPNTADRFQYVEIQENNGSIIHRHGPCQVFNNPLTYSEVKCQEAQCVDANHMLVVYRRLKGGHSQRRIVKGPALFIPEAEEWVHEFVWHGTDPENKTRMVPGLNRFHRLPTIAENFYYNVREVRTNDDTMLTVKVMLFYEMVDVLKMLDTSHDPIADLINALCADVISFVGPLTYKKFVSCTDHLSRLETYPQLCQRAQRVGFTVQKVVFRGYHASDQLQAMQNSAIESRTELRLEREIQSQQQELTDFLLKKQRERSTLEQGMQVRRQAHQQRVEKLRQDHRLAMEEMRLQQRLQLSSLETTADLEMRRQKDEHRTDHLKALAQVEVDLTRYLNLHNDTAPAEEIRVVAPATSAGSSL</sequence>
<evidence type="ECO:0000259" key="1">
    <source>
        <dbReference type="Pfam" id="PF01145"/>
    </source>
</evidence>
<dbReference type="SUPFAM" id="SSF117892">
    <property type="entry name" value="Band 7/SPFH domain"/>
    <property type="match status" value="1"/>
</dbReference>
<gene>
    <name evidence="3 4" type="primary">LOC101861588</name>
</gene>
<dbReference type="RefSeq" id="XP_005100203.2">
    <property type="nucleotide sequence ID" value="XM_005100146.3"/>
</dbReference>
<name>A0ABM0JS11_APLCA</name>
<evidence type="ECO:0000313" key="4">
    <source>
        <dbReference type="RefSeq" id="XP_035826108.1"/>
    </source>
</evidence>
<proteinExistence type="predicted"/>
<protein>
    <submittedName>
        <fullName evidence="3 4">Uncharacterized protein LOC101861588</fullName>
    </submittedName>
</protein>
<accession>A0ABM0JS11</accession>
<evidence type="ECO:0000313" key="2">
    <source>
        <dbReference type="Proteomes" id="UP000694888"/>
    </source>
</evidence>
<dbReference type="InterPro" id="IPR036013">
    <property type="entry name" value="Band_7/SPFH_dom_sf"/>
</dbReference>
<reference evidence="3 4" key="1">
    <citation type="submission" date="2025-05" db="UniProtKB">
        <authorList>
            <consortium name="RefSeq"/>
        </authorList>
    </citation>
    <scope>IDENTIFICATION</scope>
</reference>
<dbReference type="Proteomes" id="UP000694888">
    <property type="component" value="Unplaced"/>
</dbReference>
<organism evidence="2 3">
    <name type="scientific">Aplysia californica</name>
    <name type="common">California sea hare</name>
    <dbReference type="NCBI Taxonomy" id="6500"/>
    <lineage>
        <taxon>Eukaryota</taxon>
        <taxon>Metazoa</taxon>
        <taxon>Spiralia</taxon>
        <taxon>Lophotrochozoa</taxon>
        <taxon>Mollusca</taxon>
        <taxon>Gastropoda</taxon>
        <taxon>Heterobranchia</taxon>
        <taxon>Euthyneura</taxon>
        <taxon>Tectipleura</taxon>
        <taxon>Aplysiida</taxon>
        <taxon>Aplysioidea</taxon>
        <taxon>Aplysiidae</taxon>
        <taxon>Aplysia</taxon>
    </lineage>
</organism>
<dbReference type="GeneID" id="101861588"/>
<keyword evidence="2" id="KW-1185">Reference proteome</keyword>